<reference evidence="1" key="1">
    <citation type="submission" date="2021-07" db="EMBL/GenBank/DDBJ databases">
        <authorList>
            <person name="Roth S.J."/>
            <person name="Krukonis G.P."/>
            <person name="Delesalle V.A."/>
        </authorList>
    </citation>
    <scope>NUCLEOTIDE SEQUENCE</scope>
</reference>
<organism evidence="1 2">
    <name type="scientific">Erwinia phage AH04</name>
    <dbReference type="NCBI Taxonomy" id="2869569"/>
    <lineage>
        <taxon>Viruses</taxon>
        <taxon>Duplodnaviria</taxon>
        <taxon>Heunggongvirae</taxon>
        <taxon>Uroviricota</taxon>
        <taxon>Caudoviricetes</taxon>
        <taxon>Chimalliviridae</taxon>
        <taxon>Meadowvirus</taxon>
        <taxon>Meadowvirus AH04</taxon>
    </lineage>
</organism>
<proteinExistence type="predicted"/>
<dbReference type="RefSeq" id="YP_010667813.1">
    <property type="nucleotide sequence ID" value="NC_070952.1"/>
</dbReference>
<dbReference type="GeneID" id="77943947"/>
<dbReference type="Proteomes" id="UP000827517">
    <property type="component" value="Segment"/>
</dbReference>
<accession>A0AAE7X275</accession>
<dbReference type="EMBL" id="MZ501267">
    <property type="protein sequence ID" value="QZA70542.1"/>
    <property type="molecule type" value="Genomic_DNA"/>
</dbReference>
<sequence length="224" mass="25740">MYIKANHFNYDKLLGGIVEHLDLQDTPLDDQMVSNVFKGFESTYKELRANQKLEEWQEQIVVQFLASIQTTVMYYASSWFNDDDEPREVMGYTEVLAKLLDSLADCLTGTGDDDMIEYVDSFIDRIVTGDIKEVKFTNDLKYCLINGAELDAEQFANFLRSWVESHLSNELEGINGFLFDAINENVLPREYMKDINVMDIPGSKAKHGDTLITFPLILLEVHNR</sequence>
<name>A0AAE7X275_9CAUD</name>
<keyword evidence="2" id="KW-1185">Reference proteome</keyword>
<protein>
    <submittedName>
        <fullName evidence="1">Uncharacterized protein</fullName>
    </submittedName>
</protein>
<evidence type="ECO:0000313" key="2">
    <source>
        <dbReference type="Proteomes" id="UP000827517"/>
    </source>
</evidence>
<gene>
    <name evidence="1" type="primary">59</name>
    <name evidence="1" type="ORF">AH04_59</name>
</gene>
<evidence type="ECO:0000313" key="1">
    <source>
        <dbReference type="EMBL" id="QZA70542.1"/>
    </source>
</evidence>
<dbReference type="KEGG" id="vg:77943947"/>